<accession>A0ABP6C6Q9</accession>
<feature type="region of interest" description="Disordered" evidence="4">
    <location>
        <begin position="25"/>
        <end position="46"/>
    </location>
</feature>
<proteinExistence type="inferred from homology"/>
<dbReference type="Gene3D" id="2.20.230.10">
    <property type="entry name" value="Resuscitation-promoting factor rpfb"/>
    <property type="match status" value="1"/>
</dbReference>
<organism evidence="7 8">
    <name type="scientific">Actinomadura fulvescens</name>
    <dbReference type="NCBI Taxonomy" id="46160"/>
    <lineage>
        <taxon>Bacteria</taxon>
        <taxon>Bacillati</taxon>
        <taxon>Actinomycetota</taxon>
        <taxon>Actinomycetes</taxon>
        <taxon>Streptosporangiales</taxon>
        <taxon>Thermomonosporaceae</taxon>
        <taxon>Actinomadura</taxon>
    </lineage>
</organism>
<dbReference type="Gene3D" id="1.10.530.10">
    <property type="match status" value="1"/>
</dbReference>
<evidence type="ECO:0000256" key="1">
    <source>
        <dbReference type="ARBA" id="ARBA00010830"/>
    </source>
</evidence>
<dbReference type="CDD" id="cd13925">
    <property type="entry name" value="RPF"/>
    <property type="match status" value="1"/>
</dbReference>
<keyword evidence="2 5" id="KW-0732">Signal</keyword>
<dbReference type="InterPro" id="IPR007137">
    <property type="entry name" value="DUF348"/>
</dbReference>
<dbReference type="Pfam" id="PF03990">
    <property type="entry name" value="DUF348"/>
    <property type="match status" value="1"/>
</dbReference>
<evidence type="ECO:0000256" key="5">
    <source>
        <dbReference type="SAM" id="SignalP"/>
    </source>
</evidence>
<evidence type="ECO:0000259" key="6">
    <source>
        <dbReference type="PROSITE" id="PS51109"/>
    </source>
</evidence>
<dbReference type="SUPFAM" id="SSF53955">
    <property type="entry name" value="Lysozyme-like"/>
    <property type="match status" value="1"/>
</dbReference>
<evidence type="ECO:0000256" key="2">
    <source>
        <dbReference type="ARBA" id="ARBA00022729"/>
    </source>
</evidence>
<protein>
    <recommendedName>
        <fullName evidence="6">G5 domain-containing protein</fullName>
    </recommendedName>
</protein>
<keyword evidence="8" id="KW-1185">Reference proteome</keyword>
<dbReference type="SMART" id="SM01208">
    <property type="entry name" value="G5"/>
    <property type="match status" value="1"/>
</dbReference>
<evidence type="ECO:0000313" key="8">
    <source>
        <dbReference type="Proteomes" id="UP001501509"/>
    </source>
</evidence>
<evidence type="ECO:0000313" key="7">
    <source>
        <dbReference type="EMBL" id="GAA2605130.1"/>
    </source>
</evidence>
<feature type="signal peptide" evidence="5">
    <location>
        <begin position="1"/>
        <end position="27"/>
    </location>
</feature>
<feature type="domain" description="G5" evidence="6">
    <location>
        <begin position="100"/>
        <end position="179"/>
    </location>
</feature>
<evidence type="ECO:0000256" key="3">
    <source>
        <dbReference type="ARBA" id="ARBA00022801"/>
    </source>
</evidence>
<gene>
    <name evidence="7" type="ORF">GCM10010411_44110</name>
</gene>
<sequence length="267" mass="28098">MRSTPPAISLLVAAALLAAGCGGGAKAESQRPVADPPAPSASAPAPRKVVLVVDGKRTETMTTGATVQEVLAQAKVQLGKHNLVKPPLTAPAATTQVIKVLRLLSAPVTKTVKTAPPVVKKKSSKLPPWSQKVLRKGKPGIKVVQVAWVKRRGKKVKAVIDQKVRRKPVTEIVAVGPQSAAAGSAARLNWPGLAKCESGGNPKAVNRAGGYYGLYQFSLATWGSVGGTGLPTNASPAEQTYRAQLLYNKVNGRWQGQWPHCGRFLFT</sequence>
<name>A0ABP6C6Q9_9ACTN</name>
<dbReference type="PROSITE" id="PS51109">
    <property type="entry name" value="G5"/>
    <property type="match status" value="1"/>
</dbReference>
<dbReference type="Proteomes" id="UP001501509">
    <property type="component" value="Unassembled WGS sequence"/>
</dbReference>
<evidence type="ECO:0000256" key="4">
    <source>
        <dbReference type="SAM" id="MobiDB-lite"/>
    </source>
</evidence>
<dbReference type="Pfam" id="PF07501">
    <property type="entry name" value="G5"/>
    <property type="match status" value="1"/>
</dbReference>
<dbReference type="InterPro" id="IPR010618">
    <property type="entry name" value="RPF"/>
</dbReference>
<dbReference type="Pfam" id="PF06737">
    <property type="entry name" value="Transglycosylas"/>
    <property type="match status" value="1"/>
</dbReference>
<dbReference type="RefSeq" id="WP_344543602.1">
    <property type="nucleotide sequence ID" value="NZ_BAAATD010000005.1"/>
</dbReference>
<dbReference type="EMBL" id="BAAATD010000005">
    <property type="protein sequence ID" value="GAA2605130.1"/>
    <property type="molecule type" value="Genomic_DNA"/>
</dbReference>
<feature type="chain" id="PRO_5045750271" description="G5 domain-containing protein" evidence="5">
    <location>
        <begin position="28"/>
        <end position="267"/>
    </location>
</feature>
<dbReference type="PROSITE" id="PS51257">
    <property type="entry name" value="PROKAR_LIPOPROTEIN"/>
    <property type="match status" value="1"/>
</dbReference>
<comment type="caution">
    <text evidence="7">The sequence shown here is derived from an EMBL/GenBank/DDBJ whole genome shotgun (WGS) entry which is preliminary data.</text>
</comment>
<reference evidence="8" key="1">
    <citation type="journal article" date="2019" name="Int. J. Syst. Evol. Microbiol.">
        <title>The Global Catalogue of Microorganisms (GCM) 10K type strain sequencing project: providing services to taxonomists for standard genome sequencing and annotation.</title>
        <authorList>
            <consortium name="The Broad Institute Genomics Platform"/>
            <consortium name="The Broad Institute Genome Sequencing Center for Infectious Disease"/>
            <person name="Wu L."/>
            <person name="Ma J."/>
        </authorList>
    </citation>
    <scope>NUCLEOTIDE SEQUENCE [LARGE SCALE GENOMIC DNA]</scope>
    <source>
        <strain evidence="8">JCM 6833</strain>
    </source>
</reference>
<dbReference type="InterPro" id="IPR011098">
    <property type="entry name" value="G5_dom"/>
</dbReference>
<comment type="similarity">
    <text evidence="1">Belongs to the transglycosylase family. Rpf subfamily.</text>
</comment>
<dbReference type="InterPro" id="IPR023346">
    <property type="entry name" value="Lysozyme-like_dom_sf"/>
</dbReference>
<keyword evidence="3" id="KW-0378">Hydrolase</keyword>